<dbReference type="AlphaFoldDB" id="A0A8K0KKC4"/>
<gene>
    <name evidence="2" type="ORF">J437_LFUL016481</name>
</gene>
<dbReference type="Gene3D" id="3.30.60.30">
    <property type="match status" value="1"/>
</dbReference>
<dbReference type="SUPFAM" id="SSF100895">
    <property type="entry name" value="Kazal-type serine protease inhibitors"/>
    <property type="match status" value="1"/>
</dbReference>
<protein>
    <recommendedName>
        <fullName evidence="1">Kazal-like domain-containing protein</fullName>
    </recommendedName>
</protein>
<dbReference type="Proteomes" id="UP000792457">
    <property type="component" value="Unassembled WGS sequence"/>
</dbReference>
<organism evidence="2 3">
    <name type="scientific">Ladona fulva</name>
    <name type="common">Scarce chaser dragonfly</name>
    <name type="synonym">Libellula fulva</name>
    <dbReference type="NCBI Taxonomy" id="123851"/>
    <lineage>
        <taxon>Eukaryota</taxon>
        <taxon>Metazoa</taxon>
        <taxon>Ecdysozoa</taxon>
        <taxon>Arthropoda</taxon>
        <taxon>Hexapoda</taxon>
        <taxon>Insecta</taxon>
        <taxon>Pterygota</taxon>
        <taxon>Palaeoptera</taxon>
        <taxon>Odonata</taxon>
        <taxon>Epiprocta</taxon>
        <taxon>Anisoptera</taxon>
        <taxon>Libelluloidea</taxon>
        <taxon>Libellulidae</taxon>
        <taxon>Ladona</taxon>
    </lineage>
</organism>
<reference evidence="2" key="1">
    <citation type="submission" date="2013-04" db="EMBL/GenBank/DDBJ databases">
        <authorList>
            <person name="Qu J."/>
            <person name="Murali S.C."/>
            <person name="Bandaranaike D."/>
            <person name="Bellair M."/>
            <person name="Blankenburg K."/>
            <person name="Chao H."/>
            <person name="Dinh H."/>
            <person name="Doddapaneni H."/>
            <person name="Downs B."/>
            <person name="Dugan-Rocha S."/>
            <person name="Elkadiri S."/>
            <person name="Gnanaolivu R.D."/>
            <person name="Hernandez B."/>
            <person name="Javaid M."/>
            <person name="Jayaseelan J.C."/>
            <person name="Lee S."/>
            <person name="Li M."/>
            <person name="Ming W."/>
            <person name="Munidasa M."/>
            <person name="Muniz J."/>
            <person name="Nguyen L."/>
            <person name="Ongeri F."/>
            <person name="Osuji N."/>
            <person name="Pu L.-L."/>
            <person name="Puazo M."/>
            <person name="Qu C."/>
            <person name="Quiroz J."/>
            <person name="Raj R."/>
            <person name="Weissenberger G."/>
            <person name="Xin Y."/>
            <person name="Zou X."/>
            <person name="Han Y."/>
            <person name="Richards S."/>
            <person name="Worley K."/>
            <person name="Muzny D."/>
            <person name="Gibbs R."/>
        </authorList>
    </citation>
    <scope>NUCLEOTIDE SEQUENCE</scope>
    <source>
        <strain evidence="2">Sampled in the wild</strain>
    </source>
</reference>
<dbReference type="PROSITE" id="PS51465">
    <property type="entry name" value="KAZAL_2"/>
    <property type="match status" value="1"/>
</dbReference>
<comment type="caution">
    <text evidence="2">The sequence shown here is derived from an EMBL/GenBank/DDBJ whole genome shotgun (WGS) entry which is preliminary data.</text>
</comment>
<feature type="domain" description="Kazal-like" evidence="1">
    <location>
        <begin position="87"/>
        <end position="143"/>
    </location>
</feature>
<name>A0A8K0KKC4_LADFU</name>
<reference evidence="2" key="2">
    <citation type="submission" date="2017-10" db="EMBL/GenBank/DDBJ databases">
        <title>Ladona fulva Genome sequencing and assembly.</title>
        <authorList>
            <person name="Murali S."/>
            <person name="Richards S."/>
            <person name="Bandaranaike D."/>
            <person name="Bellair M."/>
            <person name="Blankenburg K."/>
            <person name="Chao H."/>
            <person name="Dinh H."/>
            <person name="Doddapaneni H."/>
            <person name="Dugan-Rocha S."/>
            <person name="Elkadiri S."/>
            <person name="Gnanaolivu R."/>
            <person name="Hernandez B."/>
            <person name="Skinner E."/>
            <person name="Javaid M."/>
            <person name="Lee S."/>
            <person name="Li M."/>
            <person name="Ming W."/>
            <person name="Munidasa M."/>
            <person name="Muniz J."/>
            <person name="Nguyen L."/>
            <person name="Hughes D."/>
            <person name="Osuji N."/>
            <person name="Pu L.-L."/>
            <person name="Puazo M."/>
            <person name="Qu C."/>
            <person name="Quiroz J."/>
            <person name="Raj R."/>
            <person name="Weissenberger G."/>
            <person name="Xin Y."/>
            <person name="Zou X."/>
            <person name="Han Y."/>
            <person name="Worley K."/>
            <person name="Muzny D."/>
            <person name="Gibbs R."/>
        </authorList>
    </citation>
    <scope>NUCLEOTIDE SEQUENCE</scope>
    <source>
        <strain evidence="2">Sampled in the wild</strain>
    </source>
</reference>
<dbReference type="EMBL" id="KZ308961">
    <property type="protein sequence ID" value="KAG8235874.1"/>
    <property type="molecule type" value="Genomic_DNA"/>
</dbReference>
<evidence type="ECO:0000313" key="3">
    <source>
        <dbReference type="Proteomes" id="UP000792457"/>
    </source>
</evidence>
<evidence type="ECO:0000259" key="1">
    <source>
        <dbReference type="PROSITE" id="PS51465"/>
    </source>
</evidence>
<dbReference type="InterPro" id="IPR002350">
    <property type="entry name" value="Kazal_dom"/>
</dbReference>
<evidence type="ECO:0000313" key="2">
    <source>
        <dbReference type="EMBL" id="KAG8235874.1"/>
    </source>
</evidence>
<accession>A0A8K0KKC4</accession>
<sequence>MQTRRGAFDVDHCIEALLSARIGAVSKRIRKRASVAKVKVNIQLDALSSDPNLVGGEHHVAGPSRIFLGVIKSNVFFICILVLHGGEGIVEPCPRVCTRHVEPVCGIRGEERHEFTNRCNWLSFNCNDPAGGFPQMIEGRCNQ</sequence>
<dbReference type="InterPro" id="IPR036058">
    <property type="entry name" value="Kazal_dom_sf"/>
</dbReference>
<keyword evidence="3" id="KW-1185">Reference proteome</keyword>
<proteinExistence type="predicted"/>